<dbReference type="PANTHER" id="PTHR42895">
    <property type="entry name" value="IRON-SULFUR CLUSTER-BINDING PROTEIN-RELATED"/>
    <property type="match status" value="1"/>
</dbReference>
<evidence type="ECO:0000313" key="3">
    <source>
        <dbReference type="Proteomes" id="UP000239735"/>
    </source>
</evidence>
<evidence type="ECO:0000313" key="2">
    <source>
        <dbReference type="EMBL" id="SPE20172.1"/>
    </source>
</evidence>
<dbReference type="SUPFAM" id="SSF54292">
    <property type="entry name" value="2Fe-2S ferredoxin-like"/>
    <property type="match status" value="1"/>
</dbReference>
<dbReference type="InterPro" id="IPR027980">
    <property type="entry name" value="RACo_C"/>
</dbReference>
<dbReference type="InterPro" id="IPR036010">
    <property type="entry name" value="2Fe-2S_ferredoxin-like_sf"/>
</dbReference>
<dbReference type="AlphaFoldDB" id="A0A2N9LA54"/>
<dbReference type="PANTHER" id="PTHR42895:SF2">
    <property type="entry name" value="IRON-SULFUR CLUSTER PROTEIN"/>
    <property type="match status" value="1"/>
</dbReference>
<dbReference type="EMBL" id="OKRB01000085">
    <property type="protein sequence ID" value="SPE20172.1"/>
    <property type="molecule type" value="Genomic_DNA"/>
</dbReference>
<dbReference type="InterPro" id="IPR012675">
    <property type="entry name" value="Beta-grasp_dom_sf"/>
</dbReference>
<dbReference type="InterPro" id="IPR001041">
    <property type="entry name" value="2Fe-2S_ferredoxin-type"/>
</dbReference>
<dbReference type="Pfam" id="PF00111">
    <property type="entry name" value="Fer2"/>
    <property type="match status" value="1"/>
</dbReference>
<dbReference type="InterPro" id="IPR042259">
    <property type="entry name" value="Raco-like_middle_sf"/>
</dbReference>
<dbReference type="Proteomes" id="UP000239735">
    <property type="component" value="Unassembled WGS sequence"/>
</dbReference>
<dbReference type="CDD" id="cd00207">
    <property type="entry name" value="fer2"/>
    <property type="match status" value="1"/>
</dbReference>
<dbReference type="InterPro" id="IPR041414">
    <property type="entry name" value="Raco-like_middle"/>
</dbReference>
<dbReference type="PROSITE" id="PS51085">
    <property type="entry name" value="2FE2S_FER_2"/>
    <property type="match status" value="1"/>
</dbReference>
<gene>
    <name evidence="2" type="ORF">SBA5_290026</name>
</gene>
<proteinExistence type="predicted"/>
<dbReference type="Pfam" id="PF14574">
    <property type="entry name" value="RACo_C_ter"/>
    <property type="match status" value="1"/>
</dbReference>
<organism evidence="2 3">
    <name type="scientific">Candidatus Sulfuritelmatomonas gaucii</name>
    <dbReference type="NCBI Taxonomy" id="2043161"/>
    <lineage>
        <taxon>Bacteria</taxon>
        <taxon>Pseudomonadati</taxon>
        <taxon>Acidobacteriota</taxon>
        <taxon>Terriglobia</taxon>
        <taxon>Terriglobales</taxon>
        <taxon>Acidobacteriaceae</taxon>
        <taxon>Candidatus Sulfuritelmatomonas</taxon>
    </lineage>
</organism>
<dbReference type="InterPro" id="IPR052911">
    <property type="entry name" value="Corrinoid_activation_enz"/>
</dbReference>
<feature type="domain" description="2Fe-2S ferredoxin-type" evidence="1">
    <location>
        <begin position="1"/>
        <end position="90"/>
    </location>
</feature>
<evidence type="ECO:0000259" key="1">
    <source>
        <dbReference type="PROSITE" id="PS51085"/>
    </source>
</evidence>
<accession>A0A2N9LA54</accession>
<reference evidence="3" key="1">
    <citation type="submission" date="2018-02" db="EMBL/GenBank/DDBJ databases">
        <authorList>
            <person name="Hausmann B."/>
        </authorList>
    </citation>
    <scope>NUCLEOTIDE SEQUENCE [LARGE SCALE GENOMIC DNA]</scope>
    <source>
        <strain evidence="3">Peat soil MAG SbA5</strain>
    </source>
</reference>
<protein>
    <submittedName>
        <fullName evidence="2">Ferredoxin</fullName>
    </submittedName>
</protein>
<dbReference type="SUPFAM" id="SSF53067">
    <property type="entry name" value="Actin-like ATPase domain"/>
    <property type="match status" value="1"/>
</dbReference>
<dbReference type="OrthoDB" id="9810588at2"/>
<dbReference type="Gene3D" id="3.30.420.480">
    <property type="entry name" value="Domain of unknown function (DUF4445)"/>
    <property type="match status" value="1"/>
</dbReference>
<name>A0A2N9LA54_9BACT</name>
<dbReference type="Gene3D" id="3.10.20.30">
    <property type="match status" value="1"/>
</dbReference>
<dbReference type="GO" id="GO:0051536">
    <property type="term" value="F:iron-sulfur cluster binding"/>
    <property type="evidence" value="ECO:0007669"/>
    <property type="project" value="InterPro"/>
</dbReference>
<sequence length="550" mass="59402">MAVTLTINGQSIEAQSGLSLFDQAEAIGIDVPTSCRKQGKCKECMVEVVEGLSLLSPLAAPEQHLKGDFRLSCQTYVTGESGHVRCHTMRRGTMRIERQALGLPVSHEEFKLDPAVTRDGDRILIDGVEVEHSTGPIYGVAMDLGTTTIVLRLIDLESGELIADTSFENPQRFGGSEVMSRIAYDTDHPGKLLMRTLAGYLTHAIEKFPVDPKTIYEMVVVGNSTMRDLFFRQNVHSIGQSPYRSITEIEMGEGKRATTSLVQTGLRSLLPIHPKARVYGAPIISGHVGADAAAAMLAVDLVHEERLIAVMDIGTNTELIVGNRHRILAASCPAGPAFEGGAIACGMPALDGAIEEVKIAGDGSFSLRVIGDGKPEGICGSGLVDALSELLRTGRMNAMGRFNDEVKRITLYHGKEADEDVYLLESDVNELAQAKGANVAGLQVVFSSYGIDFDDVDVFYLAGGFGRHLNVDASKRIGLVPNLDAGKVVQAGNTAIEGATIALLSKRKRHELEEMVKKVQHCRLETHPSFFDFFVEGCQFKPVGLIPCAK</sequence>
<dbReference type="Pfam" id="PF17651">
    <property type="entry name" value="Raco_middle"/>
    <property type="match status" value="1"/>
</dbReference>
<dbReference type="InterPro" id="IPR043129">
    <property type="entry name" value="ATPase_NBD"/>
</dbReference>